<dbReference type="Proteomes" id="UP000824504">
    <property type="component" value="Chromosome"/>
</dbReference>
<protein>
    <submittedName>
        <fullName evidence="2">Uncharacterized protein</fullName>
    </submittedName>
</protein>
<dbReference type="RefSeq" id="WP_219083977.1">
    <property type="nucleotide sequence ID" value="NZ_CP079216.1"/>
</dbReference>
<organism evidence="2 3">
    <name type="scientific">Tessaracoccus palaemonis</name>
    <dbReference type="NCBI Taxonomy" id="2829499"/>
    <lineage>
        <taxon>Bacteria</taxon>
        <taxon>Bacillati</taxon>
        <taxon>Actinomycetota</taxon>
        <taxon>Actinomycetes</taxon>
        <taxon>Propionibacteriales</taxon>
        <taxon>Propionibacteriaceae</taxon>
        <taxon>Tessaracoccus</taxon>
    </lineage>
</organism>
<sequence length="129" mass="13301">MTPVLRRPLPATAVALTVLAGLVMIGIGVASWAAGRNWLGLGFGLWLTGYGLVQLLLAWRVSRGGTFALGLVVASSLLHVCVLGSFMTAGDSGQLIGSLLLAPFALATLVTSVLSVTRGELDKAVRQDA</sequence>
<feature type="transmembrane region" description="Helical" evidence="1">
    <location>
        <begin position="66"/>
        <end position="89"/>
    </location>
</feature>
<gene>
    <name evidence="2" type="ORF">KDB89_06255</name>
</gene>
<feature type="transmembrane region" description="Helical" evidence="1">
    <location>
        <begin position="38"/>
        <end position="59"/>
    </location>
</feature>
<name>A0ABX8SPC7_9ACTN</name>
<keyword evidence="1" id="KW-0812">Transmembrane</keyword>
<feature type="transmembrane region" description="Helical" evidence="1">
    <location>
        <begin position="12"/>
        <end position="32"/>
    </location>
</feature>
<keyword evidence="1" id="KW-0472">Membrane</keyword>
<keyword evidence="3" id="KW-1185">Reference proteome</keyword>
<reference evidence="2 3" key="1">
    <citation type="submission" date="2021-07" db="EMBL/GenBank/DDBJ databases">
        <title>complete genome sequencing of Tessaracoccus sp.J1M15.</title>
        <authorList>
            <person name="Bae J.-W."/>
            <person name="Kim D.-y."/>
        </authorList>
    </citation>
    <scope>NUCLEOTIDE SEQUENCE [LARGE SCALE GENOMIC DNA]</scope>
    <source>
        <strain evidence="2 3">J1M15</strain>
    </source>
</reference>
<dbReference type="EMBL" id="CP079216">
    <property type="protein sequence ID" value="QXT64053.1"/>
    <property type="molecule type" value="Genomic_DNA"/>
</dbReference>
<evidence type="ECO:0000313" key="2">
    <source>
        <dbReference type="EMBL" id="QXT64053.1"/>
    </source>
</evidence>
<keyword evidence="1" id="KW-1133">Transmembrane helix</keyword>
<evidence type="ECO:0000256" key="1">
    <source>
        <dbReference type="SAM" id="Phobius"/>
    </source>
</evidence>
<proteinExistence type="predicted"/>
<feature type="transmembrane region" description="Helical" evidence="1">
    <location>
        <begin position="95"/>
        <end position="116"/>
    </location>
</feature>
<evidence type="ECO:0000313" key="3">
    <source>
        <dbReference type="Proteomes" id="UP000824504"/>
    </source>
</evidence>
<accession>A0ABX8SPC7</accession>